<dbReference type="Pfam" id="PF05703">
    <property type="entry name" value="Auxin_canalis"/>
    <property type="match status" value="1"/>
</dbReference>
<organism evidence="3 4">
    <name type="scientific">Dendrobium thyrsiflorum</name>
    <name type="common">Pinecone-like raceme dendrobium</name>
    <name type="synonym">Orchid</name>
    <dbReference type="NCBI Taxonomy" id="117978"/>
    <lineage>
        <taxon>Eukaryota</taxon>
        <taxon>Viridiplantae</taxon>
        <taxon>Streptophyta</taxon>
        <taxon>Embryophyta</taxon>
        <taxon>Tracheophyta</taxon>
        <taxon>Spermatophyta</taxon>
        <taxon>Magnoliopsida</taxon>
        <taxon>Liliopsida</taxon>
        <taxon>Asparagales</taxon>
        <taxon>Orchidaceae</taxon>
        <taxon>Epidendroideae</taxon>
        <taxon>Malaxideae</taxon>
        <taxon>Dendrobiinae</taxon>
        <taxon>Dendrobium</taxon>
    </lineage>
</organism>
<accession>A0ABD0TZ80</accession>
<name>A0ABD0TZ80_DENTH</name>
<evidence type="ECO:0000313" key="3">
    <source>
        <dbReference type="EMBL" id="KAL0905044.1"/>
    </source>
</evidence>
<dbReference type="AlphaFoldDB" id="A0ABD0TZ80"/>
<protein>
    <recommendedName>
        <fullName evidence="5">VAN3-binding protein-like auxin canalisation domain-containing protein</fullName>
    </recommendedName>
</protein>
<evidence type="ECO:0000259" key="1">
    <source>
        <dbReference type="Pfam" id="PF05703"/>
    </source>
</evidence>
<evidence type="ECO:0008006" key="5">
    <source>
        <dbReference type="Google" id="ProtNLM"/>
    </source>
</evidence>
<reference evidence="3 4" key="1">
    <citation type="journal article" date="2024" name="Plant Biotechnol. J.">
        <title>Dendrobium thyrsiflorum genome and its molecular insights into genes involved in important horticultural traits.</title>
        <authorList>
            <person name="Chen B."/>
            <person name="Wang J.Y."/>
            <person name="Zheng P.J."/>
            <person name="Li K.L."/>
            <person name="Liang Y.M."/>
            <person name="Chen X.F."/>
            <person name="Zhang C."/>
            <person name="Zhao X."/>
            <person name="He X."/>
            <person name="Zhang G.Q."/>
            <person name="Liu Z.J."/>
            <person name="Xu Q."/>
        </authorList>
    </citation>
    <scope>NUCLEOTIDE SEQUENCE [LARGE SCALE GENOMIC DNA]</scope>
    <source>
        <strain evidence="3">GZMU011</strain>
    </source>
</reference>
<feature type="domain" description="Pleckstrin-like plant" evidence="2">
    <location>
        <begin position="309"/>
        <end position="408"/>
    </location>
</feature>
<evidence type="ECO:0000259" key="2">
    <source>
        <dbReference type="Pfam" id="PF08458"/>
    </source>
</evidence>
<keyword evidence="4" id="KW-1185">Reference proteome</keyword>
<sequence length="413" mass="45731">MEESRRVSFTFHNSLVPSIFNGRLSTVKAEAKAGKVQKGKPVDSHTVSEVPKSPNQALEFLCRSWSPASSEFFNLLSSQILVPKLEDEKSEENDQVMKEQRLEENVAEFSGGITIMRNHAWAWLSSERFTTSSAKMHKSHHSNWMSVKSMKALLSGELFARFIRRTHMKRKEKLRLQIAQVHAALSVARLAAAIAGTLANFSMDSVNNWNMAAMPVQGEGWDQKMSMVVASAAALVATVCAETAEAVGAKRSLISLAINRGLATQSSSEILGLTAAAATCLRGASTLEVRTAANRRISEDKVILVRGIQLLKCSPTGKLQVREVRIYLKHNMLTLRLVKKLLRGTITTHKDYRITNTLEEINNGGCDEAGHGLCSIDLSTNDGHVQLLFEDKKQCLQWKSTISQLLCVRDRQN</sequence>
<feature type="domain" description="VAN3-binding protein-like auxin canalisation" evidence="1">
    <location>
        <begin position="51"/>
        <end position="294"/>
    </location>
</feature>
<dbReference type="InterPro" id="IPR013666">
    <property type="entry name" value="PH_pln"/>
</dbReference>
<evidence type="ECO:0000313" key="4">
    <source>
        <dbReference type="Proteomes" id="UP001552299"/>
    </source>
</evidence>
<dbReference type="InterPro" id="IPR008546">
    <property type="entry name" value="VAN3-bd-like_auxin_canal"/>
</dbReference>
<dbReference type="Pfam" id="PF08458">
    <property type="entry name" value="PH_2"/>
    <property type="match status" value="1"/>
</dbReference>
<proteinExistence type="predicted"/>
<gene>
    <name evidence="3" type="ORF">M5K25_027215</name>
</gene>
<dbReference type="PANTHER" id="PTHR31351">
    <property type="entry name" value="EXPRESSED PROTEIN"/>
    <property type="match status" value="1"/>
</dbReference>
<comment type="caution">
    <text evidence="3">The sequence shown here is derived from an EMBL/GenBank/DDBJ whole genome shotgun (WGS) entry which is preliminary data.</text>
</comment>
<dbReference type="PANTHER" id="PTHR31351:SF30">
    <property type="entry name" value="VAN3-BINDING PROTEIN-LIKE"/>
    <property type="match status" value="1"/>
</dbReference>
<dbReference type="Proteomes" id="UP001552299">
    <property type="component" value="Unassembled WGS sequence"/>
</dbReference>
<dbReference type="EMBL" id="JANQDX010000019">
    <property type="protein sequence ID" value="KAL0905044.1"/>
    <property type="molecule type" value="Genomic_DNA"/>
</dbReference>
<dbReference type="InterPro" id="IPR040269">
    <property type="entry name" value="VAB"/>
</dbReference>